<organism evidence="9 10">
    <name type="scientific">Triplophysa tibetana</name>
    <dbReference type="NCBI Taxonomy" id="1572043"/>
    <lineage>
        <taxon>Eukaryota</taxon>
        <taxon>Metazoa</taxon>
        <taxon>Chordata</taxon>
        <taxon>Craniata</taxon>
        <taxon>Vertebrata</taxon>
        <taxon>Euteleostomi</taxon>
        <taxon>Actinopterygii</taxon>
        <taxon>Neopterygii</taxon>
        <taxon>Teleostei</taxon>
        <taxon>Ostariophysi</taxon>
        <taxon>Cypriniformes</taxon>
        <taxon>Nemacheilidae</taxon>
        <taxon>Triplophysa</taxon>
    </lineage>
</organism>
<evidence type="ECO:0000256" key="3">
    <source>
        <dbReference type="ARBA" id="ARBA00022833"/>
    </source>
</evidence>
<comment type="caution">
    <text evidence="9">The sequence shown here is derived from an EMBL/GenBank/DDBJ whole genome shotgun (WGS) entry which is preliminary data.</text>
</comment>
<dbReference type="EMBL" id="SOYY01000016">
    <property type="protein sequence ID" value="KAA0709986.1"/>
    <property type="molecule type" value="Genomic_DNA"/>
</dbReference>
<protein>
    <submittedName>
        <fullName evidence="9">Tripartite motif-containing protein 47</fullName>
    </submittedName>
</protein>
<keyword evidence="1" id="KW-0479">Metal-binding</keyword>
<keyword evidence="7" id="KW-0472">Membrane</keyword>
<evidence type="ECO:0000313" key="9">
    <source>
        <dbReference type="EMBL" id="KAA0709986.1"/>
    </source>
</evidence>
<dbReference type="GO" id="GO:0008270">
    <property type="term" value="F:zinc ion binding"/>
    <property type="evidence" value="ECO:0007669"/>
    <property type="project" value="UniProtKB-KW"/>
</dbReference>
<feature type="coiled-coil region" evidence="5">
    <location>
        <begin position="296"/>
        <end position="330"/>
    </location>
</feature>
<reference evidence="9 10" key="1">
    <citation type="journal article" date="2019" name="Mol. Ecol. Resour.">
        <title>Chromosome-level genome assembly of Triplophysa tibetana, a fish adapted to the harsh high-altitude environment of the Tibetan Plateau.</title>
        <authorList>
            <person name="Yang X."/>
            <person name="Liu H."/>
            <person name="Ma Z."/>
            <person name="Zou Y."/>
            <person name="Zou M."/>
            <person name="Mao Y."/>
            <person name="Li X."/>
            <person name="Wang H."/>
            <person name="Chen T."/>
            <person name="Wang W."/>
            <person name="Yang R."/>
        </authorList>
    </citation>
    <scope>NUCLEOTIDE SEQUENCE [LARGE SCALE GENOMIC DNA]</scope>
    <source>
        <strain evidence="9">TTIB1903HZAU</strain>
        <tissue evidence="9">Muscle</tissue>
    </source>
</reference>
<evidence type="ECO:0000256" key="1">
    <source>
        <dbReference type="ARBA" id="ARBA00022723"/>
    </source>
</evidence>
<gene>
    <name evidence="9" type="ORF">E1301_Tti018101</name>
</gene>
<dbReference type="PANTHER" id="PTHR25465">
    <property type="entry name" value="B-BOX DOMAIN CONTAINING"/>
    <property type="match status" value="1"/>
</dbReference>
<dbReference type="AlphaFoldDB" id="A0A5A9NM89"/>
<evidence type="ECO:0000256" key="6">
    <source>
        <dbReference type="SAM" id="MobiDB-lite"/>
    </source>
</evidence>
<evidence type="ECO:0000256" key="7">
    <source>
        <dbReference type="SAM" id="Phobius"/>
    </source>
</evidence>
<dbReference type="PROSITE" id="PS50119">
    <property type="entry name" value="ZF_BBOX"/>
    <property type="match status" value="1"/>
</dbReference>
<dbReference type="Gene3D" id="3.30.160.60">
    <property type="entry name" value="Classic Zinc Finger"/>
    <property type="match status" value="1"/>
</dbReference>
<sequence length="340" mass="39942">MMESSSTRRETGSCSKEQPPRELKAVKLSLVCQSSYCKPHLESHVRVSGLQKHKLIDPVKNLQDNKCQKHDRPLMLFCRDDHTCVCFICTVTDHKNHNTVPLREFKLQEMTENQRGAQKHNKDVIKDLKEEITELKKRNTEQQQKISNTEDDLRLIQEKHLKDLSRQQKSSSERSFKFWFLVVGVLFVLSACFILIHNHIQRPEAETLERLESSKTQITELKKRNSELDSDMQRSKAENTEVKKRNSVLESELKFCKAGKTSERPQLSENVSMFPLLIGVLLVWFMVKCCNQSQDITELKKRNNELNLDIQRHEADITELKEKKNYHKAELKKKPWWDLF</sequence>
<feature type="transmembrane region" description="Helical" evidence="7">
    <location>
        <begin position="267"/>
        <end position="287"/>
    </location>
</feature>
<feature type="region of interest" description="Disordered" evidence="6">
    <location>
        <begin position="223"/>
        <end position="243"/>
    </location>
</feature>
<proteinExistence type="predicted"/>
<feature type="coiled-coil region" evidence="5">
    <location>
        <begin position="118"/>
        <end position="159"/>
    </location>
</feature>
<accession>A0A5A9NM89</accession>
<evidence type="ECO:0000256" key="2">
    <source>
        <dbReference type="ARBA" id="ARBA00022771"/>
    </source>
</evidence>
<evidence type="ECO:0000259" key="8">
    <source>
        <dbReference type="PROSITE" id="PS50119"/>
    </source>
</evidence>
<dbReference type="SMART" id="SM00336">
    <property type="entry name" value="BBOX"/>
    <property type="match status" value="1"/>
</dbReference>
<dbReference type="Pfam" id="PF00643">
    <property type="entry name" value="zf-B_box"/>
    <property type="match status" value="1"/>
</dbReference>
<dbReference type="CDD" id="cd19769">
    <property type="entry name" value="Bbox2_TRIM16-like"/>
    <property type="match status" value="1"/>
</dbReference>
<dbReference type="SUPFAM" id="SSF57845">
    <property type="entry name" value="B-box zinc-binding domain"/>
    <property type="match status" value="1"/>
</dbReference>
<keyword evidence="7" id="KW-0812">Transmembrane</keyword>
<name>A0A5A9NM89_9TELE</name>
<keyword evidence="7" id="KW-1133">Transmembrane helix</keyword>
<dbReference type="InterPro" id="IPR000315">
    <property type="entry name" value="Znf_B-box"/>
</dbReference>
<feature type="transmembrane region" description="Helical" evidence="7">
    <location>
        <begin position="178"/>
        <end position="196"/>
    </location>
</feature>
<keyword evidence="2 4" id="KW-0863">Zinc-finger</keyword>
<feature type="domain" description="B box-type" evidence="8">
    <location>
        <begin position="62"/>
        <end position="102"/>
    </location>
</feature>
<evidence type="ECO:0000256" key="4">
    <source>
        <dbReference type="PROSITE-ProRule" id="PRU00024"/>
    </source>
</evidence>
<dbReference type="InterPro" id="IPR051051">
    <property type="entry name" value="E3_ubiq-ligase_TRIM/RNF"/>
</dbReference>
<dbReference type="Proteomes" id="UP000324632">
    <property type="component" value="Chromosome 16"/>
</dbReference>
<evidence type="ECO:0000256" key="5">
    <source>
        <dbReference type="SAM" id="Coils"/>
    </source>
</evidence>
<keyword evidence="5" id="KW-0175">Coiled coil</keyword>
<dbReference type="Gene3D" id="4.10.830.40">
    <property type="match status" value="1"/>
</dbReference>
<keyword evidence="10" id="KW-1185">Reference proteome</keyword>
<keyword evidence="3" id="KW-0862">Zinc</keyword>
<dbReference type="PANTHER" id="PTHR25465:SF32">
    <property type="entry name" value="BLOODTHIRSTY-RELATED GENE FAMILY, MEMBER 16 ISOFORM X1-RELATED"/>
    <property type="match status" value="1"/>
</dbReference>
<evidence type="ECO:0000313" key="10">
    <source>
        <dbReference type="Proteomes" id="UP000324632"/>
    </source>
</evidence>